<proteinExistence type="predicted"/>
<dbReference type="Proteomes" id="UP000324748">
    <property type="component" value="Unassembled WGS sequence"/>
</dbReference>
<comment type="caution">
    <text evidence="1">The sequence shown here is derived from an EMBL/GenBank/DDBJ whole genome shotgun (WGS) entry which is preliminary data.</text>
</comment>
<sequence>MDTFLNTEINLCSIDFGALNFFISAGLIELQSGFSTTTRPYILTNFTAFHPPTKAIFQPLYNMLKISFHLLCFLLIRKCLTMEAGIRKCSTMEAAQPAQGSSLLNKLGELEAKIFASSPGPHSFNLRPAQEVADFQNNNALCSELPESEKAIWYIDEKAIGASSENDSNFYDLYPGQAVAERKDKKSSAQGGFDR</sequence>
<reference evidence="1 2" key="1">
    <citation type="submission" date="2019-05" db="EMBL/GenBank/DDBJ databases">
        <title>Emergence of the Ug99 lineage of the wheat stem rust pathogen through somatic hybridization.</title>
        <authorList>
            <person name="Li F."/>
            <person name="Upadhyaya N.M."/>
            <person name="Sperschneider J."/>
            <person name="Matny O."/>
            <person name="Nguyen-Phuc H."/>
            <person name="Mago R."/>
            <person name="Raley C."/>
            <person name="Miller M.E."/>
            <person name="Silverstein K.A.T."/>
            <person name="Henningsen E."/>
            <person name="Hirsch C.D."/>
            <person name="Visser B."/>
            <person name="Pretorius Z.A."/>
            <person name="Steffenson B.J."/>
            <person name="Schwessinger B."/>
            <person name="Dodds P.N."/>
            <person name="Figueroa M."/>
        </authorList>
    </citation>
    <scope>NUCLEOTIDE SEQUENCE [LARGE SCALE GENOMIC DNA]</scope>
    <source>
        <strain evidence="1">21-0</strain>
    </source>
</reference>
<organism evidence="1 2">
    <name type="scientific">Puccinia graminis f. sp. tritici</name>
    <dbReference type="NCBI Taxonomy" id="56615"/>
    <lineage>
        <taxon>Eukaryota</taxon>
        <taxon>Fungi</taxon>
        <taxon>Dikarya</taxon>
        <taxon>Basidiomycota</taxon>
        <taxon>Pucciniomycotina</taxon>
        <taxon>Pucciniomycetes</taxon>
        <taxon>Pucciniales</taxon>
        <taxon>Pucciniaceae</taxon>
        <taxon>Puccinia</taxon>
    </lineage>
</organism>
<dbReference type="EMBL" id="VSWC01000103">
    <property type="protein sequence ID" value="KAA1088558.1"/>
    <property type="molecule type" value="Genomic_DNA"/>
</dbReference>
<accession>A0A5B0NKP0</accession>
<evidence type="ECO:0000313" key="1">
    <source>
        <dbReference type="EMBL" id="KAA1088558.1"/>
    </source>
</evidence>
<protein>
    <submittedName>
        <fullName evidence="1">Uncharacterized protein</fullName>
    </submittedName>
</protein>
<evidence type="ECO:0000313" key="2">
    <source>
        <dbReference type="Proteomes" id="UP000324748"/>
    </source>
</evidence>
<gene>
    <name evidence="1" type="ORF">PGT21_000163</name>
</gene>
<name>A0A5B0NKP0_PUCGR</name>
<dbReference type="AlphaFoldDB" id="A0A5B0NKP0"/>
<keyword evidence="2" id="KW-1185">Reference proteome</keyword>